<organism evidence="1 2">
    <name type="scientific">Colletotrichum orbiculare (strain 104-T / ATCC 96160 / CBS 514.97 / LARS 414 / MAFF 240422)</name>
    <name type="common">Cucumber anthracnose fungus</name>
    <name type="synonym">Colletotrichum lagenarium</name>
    <dbReference type="NCBI Taxonomy" id="1213857"/>
    <lineage>
        <taxon>Eukaryota</taxon>
        <taxon>Fungi</taxon>
        <taxon>Dikarya</taxon>
        <taxon>Ascomycota</taxon>
        <taxon>Pezizomycotina</taxon>
        <taxon>Sordariomycetes</taxon>
        <taxon>Hypocreomycetidae</taxon>
        <taxon>Glomerellales</taxon>
        <taxon>Glomerellaceae</taxon>
        <taxon>Colletotrichum</taxon>
        <taxon>Colletotrichum orbiculare species complex</taxon>
    </lineage>
</organism>
<dbReference type="EMBL" id="AMCV02000006">
    <property type="protein sequence ID" value="TDZ23289.1"/>
    <property type="molecule type" value="Genomic_DNA"/>
</dbReference>
<evidence type="ECO:0000313" key="2">
    <source>
        <dbReference type="Proteomes" id="UP000014480"/>
    </source>
</evidence>
<reference evidence="2" key="2">
    <citation type="journal article" date="2019" name="Mol. Plant Microbe Interact.">
        <title>Genome sequence resources for four phytopathogenic fungi from the Colletotrichum orbiculare species complex.</title>
        <authorList>
            <person name="Gan P."/>
            <person name="Tsushima A."/>
            <person name="Narusaka M."/>
            <person name="Narusaka Y."/>
            <person name="Takano Y."/>
            <person name="Kubo Y."/>
            <person name="Shirasu K."/>
        </authorList>
    </citation>
    <scope>GENOME REANNOTATION</scope>
    <source>
        <strain evidence="2">104-T / ATCC 96160 / CBS 514.97 / LARS 414 / MAFF 240422</strain>
    </source>
</reference>
<proteinExistence type="predicted"/>
<gene>
    <name evidence="1" type="ORF">Cob_v003902</name>
</gene>
<dbReference type="Proteomes" id="UP000014480">
    <property type="component" value="Unassembled WGS sequence"/>
</dbReference>
<keyword evidence="2" id="KW-1185">Reference proteome</keyword>
<comment type="caution">
    <text evidence="1">The sequence shown here is derived from an EMBL/GenBank/DDBJ whole genome shotgun (WGS) entry which is preliminary data.</text>
</comment>
<protein>
    <submittedName>
        <fullName evidence="1">Uncharacterized protein</fullName>
    </submittedName>
</protein>
<name>A0A484FXS2_COLOR</name>
<sequence length="88" mass="9975">MSNVVFLFPRRTLKEKYHLRIKPPHFKNLSRIQLDVSFGRPGPQPAHRFSTLLQAPAGCITPPPPASHAQKTFCPLDDGLRSHMRTDC</sequence>
<dbReference type="AlphaFoldDB" id="A0A484FXS2"/>
<evidence type="ECO:0000313" key="1">
    <source>
        <dbReference type="EMBL" id="TDZ23289.1"/>
    </source>
</evidence>
<reference evidence="2" key="1">
    <citation type="journal article" date="2013" name="New Phytol.">
        <title>Comparative genomic and transcriptomic analyses reveal the hemibiotrophic stage shift of Colletotrichum fungi.</title>
        <authorList>
            <person name="Gan P."/>
            <person name="Ikeda K."/>
            <person name="Irieda H."/>
            <person name="Narusaka M."/>
            <person name="O'Connell R.J."/>
            <person name="Narusaka Y."/>
            <person name="Takano Y."/>
            <person name="Kubo Y."/>
            <person name="Shirasu K."/>
        </authorList>
    </citation>
    <scope>NUCLEOTIDE SEQUENCE [LARGE SCALE GENOMIC DNA]</scope>
    <source>
        <strain evidence="2">104-T / ATCC 96160 / CBS 514.97 / LARS 414 / MAFF 240422</strain>
    </source>
</reference>
<accession>A0A484FXS2</accession>